<evidence type="ECO:0000313" key="4">
    <source>
        <dbReference type="Proteomes" id="UP001500962"/>
    </source>
</evidence>
<dbReference type="GeneID" id="71763264"/>
<keyword evidence="3" id="KW-1185">Reference proteome</keyword>
<dbReference type="KEGG" id="hdo:MUK72_15410"/>
<gene>
    <name evidence="1" type="ORF">GCM10008985_04260</name>
    <name evidence="2" type="ORF">MUK72_15410</name>
</gene>
<evidence type="ECO:0000313" key="2">
    <source>
        <dbReference type="EMBL" id="UOO96583.1"/>
    </source>
</evidence>
<dbReference type="AlphaFoldDB" id="A0AAV3SDK1"/>
<dbReference type="EMBL" id="CP095006">
    <property type="protein sequence ID" value="UOO96583.1"/>
    <property type="molecule type" value="Genomic_DNA"/>
</dbReference>
<dbReference type="EMBL" id="BAAADN010000005">
    <property type="protein sequence ID" value="GAA0451747.1"/>
    <property type="molecule type" value="Genomic_DNA"/>
</dbReference>
<dbReference type="Proteomes" id="UP000830542">
    <property type="component" value="Plasmid unnamed1"/>
</dbReference>
<evidence type="ECO:0008006" key="5">
    <source>
        <dbReference type="Google" id="ProtNLM"/>
    </source>
</evidence>
<protein>
    <recommendedName>
        <fullName evidence="5">Cyclic nucleotide-binding domain-containing protein</fullName>
    </recommendedName>
</protein>
<organism evidence="1 4">
    <name type="scientific">Halococcus dombrowskii</name>
    <dbReference type="NCBI Taxonomy" id="179637"/>
    <lineage>
        <taxon>Archaea</taxon>
        <taxon>Methanobacteriati</taxon>
        <taxon>Methanobacteriota</taxon>
        <taxon>Stenosarchaea group</taxon>
        <taxon>Halobacteria</taxon>
        <taxon>Halobacteriales</taxon>
        <taxon>Halococcaceae</taxon>
        <taxon>Halococcus</taxon>
    </lineage>
</organism>
<accession>A0AAV3SDK1</accession>
<dbReference type="RefSeq" id="WP_244705437.1">
    <property type="nucleotide sequence ID" value="NZ_BAAADN010000005.1"/>
</dbReference>
<name>A0AAV3SDK1_HALDO</name>
<geneLocation type="plasmid" evidence="2 3">
    <name>unnamed1</name>
</geneLocation>
<reference evidence="1" key="1">
    <citation type="journal article" date="2014" name="Int. J. Syst. Evol. Microbiol.">
        <title>Complete genome sequence of Corynebacterium casei LMG S-19264T (=DSM 44701T), isolated from a smear-ripened cheese.</title>
        <authorList>
            <consortium name="US DOE Joint Genome Institute (JGI-PGF)"/>
            <person name="Walter F."/>
            <person name="Albersmeier A."/>
            <person name="Kalinowski J."/>
            <person name="Ruckert C."/>
        </authorList>
    </citation>
    <scope>NUCLEOTIDE SEQUENCE</scope>
    <source>
        <strain evidence="1">JCM 12289</strain>
    </source>
</reference>
<keyword evidence="2" id="KW-0614">Plasmid</keyword>
<dbReference type="Proteomes" id="UP001500962">
    <property type="component" value="Unassembled WGS sequence"/>
</dbReference>
<reference evidence="1" key="3">
    <citation type="submission" date="2023-12" db="EMBL/GenBank/DDBJ databases">
        <authorList>
            <person name="Sun Q."/>
            <person name="Inoue M."/>
        </authorList>
    </citation>
    <scope>NUCLEOTIDE SEQUENCE</scope>
    <source>
        <strain evidence="1">JCM 12289</strain>
    </source>
</reference>
<sequence length="98" mass="11423">MNRDAQPSTETDQREIIITDTAKSKVYRLHSESQLVENIRNQPGAVYQKGDSDEYHLVKNGQVIVIVVEPEKYVVVTQMHNHPDYNNRDIYQEVRELP</sequence>
<evidence type="ECO:0000313" key="3">
    <source>
        <dbReference type="Proteomes" id="UP000830542"/>
    </source>
</evidence>
<proteinExistence type="predicted"/>
<evidence type="ECO:0000313" key="1">
    <source>
        <dbReference type="EMBL" id="GAA0451747.1"/>
    </source>
</evidence>
<reference evidence="2" key="2">
    <citation type="submission" date="2022-04" db="EMBL/GenBank/DDBJ databases">
        <title>Sequencing and genomic assembly of Halococcus dombrowskii.</title>
        <authorList>
            <person name="Lim S.W."/>
            <person name="MacLea K.S."/>
        </authorList>
    </citation>
    <scope>NUCLEOTIDE SEQUENCE</scope>
    <source>
        <strain evidence="2">H4</strain>
        <plasmid evidence="2">unnamed1</plasmid>
    </source>
</reference>